<dbReference type="Proteomes" id="UP000826195">
    <property type="component" value="Unassembled WGS sequence"/>
</dbReference>
<protein>
    <recommendedName>
        <fullName evidence="1">Tyrosine-protein phosphatase domain-containing protein</fullName>
    </recommendedName>
</protein>
<dbReference type="InterPro" id="IPR000242">
    <property type="entry name" value="PTP_cat"/>
</dbReference>
<dbReference type="Gene3D" id="3.90.190.10">
    <property type="entry name" value="Protein tyrosine phosphatase superfamily"/>
    <property type="match status" value="1"/>
</dbReference>
<dbReference type="AlphaFoldDB" id="A0AAV7HSG2"/>
<dbReference type="InterPro" id="IPR050348">
    <property type="entry name" value="Protein-Tyr_Phosphatase"/>
</dbReference>
<name>A0AAV7HSG2_COTGL</name>
<dbReference type="PROSITE" id="PS50055">
    <property type="entry name" value="TYR_PHOSPHATASE_PTP"/>
    <property type="match status" value="1"/>
</dbReference>
<organism evidence="2 3">
    <name type="scientific">Cotesia glomerata</name>
    <name type="common">Lepidopteran parasitic wasp</name>
    <name type="synonym">Apanteles glomeratus</name>
    <dbReference type="NCBI Taxonomy" id="32391"/>
    <lineage>
        <taxon>Eukaryota</taxon>
        <taxon>Metazoa</taxon>
        <taxon>Ecdysozoa</taxon>
        <taxon>Arthropoda</taxon>
        <taxon>Hexapoda</taxon>
        <taxon>Insecta</taxon>
        <taxon>Pterygota</taxon>
        <taxon>Neoptera</taxon>
        <taxon>Endopterygota</taxon>
        <taxon>Hymenoptera</taxon>
        <taxon>Apocrita</taxon>
        <taxon>Ichneumonoidea</taxon>
        <taxon>Braconidae</taxon>
        <taxon>Microgastrinae</taxon>
        <taxon>Cotesia</taxon>
    </lineage>
</organism>
<comment type="caution">
    <text evidence="2">The sequence shown here is derived from an EMBL/GenBank/DDBJ whole genome shotgun (WGS) entry which is preliminary data.</text>
</comment>
<dbReference type="PANTHER" id="PTHR19134:SF449">
    <property type="entry name" value="TYROSINE-PROTEIN PHOSPHATASE 1"/>
    <property type="match status" value="1"/>
</dbReference>
<dbReference type="SUPFAM" id="SSF52799">
    <property type="entry name" value="(Phosphotyrosine protein) phosphatases II"/>
    <property type="match status" value="1"/>
</dbReference>
<gene>
    <name evidence="2" type="ORF">KQX54_008714</name>
</gene>
<dbReference type="GO" id="GO:0004725">
    <property type="term" value="F:protein tyrosine phosphatase activity"/>
    <property type="evidence" value="ECO:0007669"/>
    <property type="project" value="InterPro"/>
</dbReference>
<dbReference type="EMBL" id="JAHXZJ010002982">
    <property type="protein sequence ID" value="KAH0534805.1"/>
    <property type="molecule type" value="Genomic_DNA"/>
</dbReference>
<sequence length="374" mass="43900">MNSKSAILQNNSRRSSYDSVIKNIKLDTSASFVDGNNIPKKFMVIKKPASDFLYPNFWELIWKTDSRVIVRFDKGHYIRQKWLNSDSTLAYTVGQFTLWKKTITDKYYTQITLTVKNNKENKSRKITHYQYHEFPDQQTPFYSAQLISFWKIVNKKYEGTISSEQKESEMCPIVMYSATRFERLVSICAIDICLDQLTEEQPVSVSNTILDVKYQVSFESISTEKQAFIDKTVQHIKGAFLWKKEQDDSDPSNVSFRDRVRKDIIHKRACNIARFLVSSSITVPNVTIEGNFHKNKSFELIKVKTQGHVSKTVYDLNNLNNYWYRTLLVGFYDYNVDERPLVDAQFILYRKSHYPNSNGRDLEIFRLRKYSAID</sequence>
<dbReference type="Pfam" id="PF00102">
    <property type="entry name" value="Y_phosphatase"/>
    <property type="match status" value="1"/>
</dbReference>
<evidence type="ECO:0000313" key="2">
    <source>
        <dbReference type="EMBL" id="KAH0534805.1"/>
    </source>
</evidence>
<accession>A0AAV7HSG2</accession>
<evidence type="ECO:0000259" key="1">
    <source>
        <dbReference type="PROSITE" id="PS50055"/>
    </source>
</evidence>
<feature type="domain" description="Tyrosine-protein phosphatase" evidence="1">
    <location>
        <begin position="1"/>
        <end position="236"/>
    </location>
</feature>
<reference evidence="2 3" key="1">
    <citation type="journal article" date="2021" name="J. Hered.">
        <title>A chromosome-level genome assembly of the parasitoid wasp, Cotesia glomerata (Hymenoptera: Braconidae).</title>
        <authorList>
            <person name="Pinto B.J."/>
            <person name="Weis J.J."/>
            <person name="Gamble T."/>
            <person name="Ode P.J."/>
            <person name="Paul R."/>
            <person name="Zaspel J.M."/>
        </authorList>
    </citation>
    <scope>NUCLEOTIDE SEQUENCE [LARGE SCALE GENOMIC DNA]</scope>
    <source>
        <strain evidence="2">CgM1</strain>
    </source>
</reference>
<keyword evidence="3" id="KW-1185">Reference proteome</keyword>
<evidence type="ECO:0000313" key="3">
    <source>
        <dbReference type="Proteomes" id="UP000826195"/>
    </source>
</evidence>
<dbReference type="InterPro" id="IPR029021">
    <property type="entry name" value="Prot-tyrosine_phosphatase-like"/>
</dbReference>
<dbReference type="PANTHER" id="PTHR19134">
    <property type="entry name" value="RECEPTOR-TYPE TYROSINE-PROTEIN PHOSPHATASE"/>
    <property type="match status" value="1"/>
</dbReference>
<proteinExistence type="predicted"/>
<dbReference type="SMART" id="SM00194">
    <property type="entry name" value="PTPc"/>
    <property type="match status" value="1"/>
</dbReference>